<reference evidence="1" key="1">
    <citation type="journal article" date="2021" name="Proc. Natl. Acad. Sci. U.S.A.">
        <title>A Catalog of Tens of Thousands of Viruses from Human Metagenomes Reveals Hidden Associations with Chronic Diseases.</title>
        <authorList>
            <person name="Tisza M.J."/>
            <person name="Buck C.B."/>
        </authorList>
    </citation>
    <scope>NUCLEOTIDE SEQUENCE</scope>
    <source>
        <strain evidence="1">Ctah610</strain>
    </source>
</reference>
<proteinExistence type="predicted"/>
<accession>A0A8S5R7X8</accession>
<organism evidence="1">
    <name type="scientific">virus sp. ctah610</name>
    <dbReference type="NCBI Taxonomy" id="2826807"/>
    <lineage>
        <taxon>Viruses</taxon>
    </lineage>
</organism>
<name>A0A8S5R7X8_9VIRU</name>
<protein>
    <submittedName>
        <fullName evidence="1">Uncharacterized protein</fullName>
    </submittedName>
</protein>
<sequence>MDGQYRKPSDVTREFVDFLEESKAVYENARKKCEEYDSMERHIYWAHKFEFAKDRNERNRLATKYQNERKERRRYKNICDEYKILAGFINSDNNKGALKRLKGLIEVQRREEEYISNKRVYKGGD</sequence>
<evidence type="ECO:0000313" key="1">
    <source>
        <dbReference type="EMBL" id="DAE27092.1"/>
    </source>
</evidence>
<dbReference type="EMBL" id="BK015827">
    <property type="protein sequence ID" value="DAE27092.1"/>
    <property type="molecule type" value="Genomic_DNA"/>
</dbReference>